<dbReference type="Proteomes" id="UP001060085">
    <property type="component" value="Linkage Group LG06"/>
</dbReference>
<gene>
    <name evidence="1" type="ORF">M9H77_26220</name>
</gene>
<accession>A0ACC0AAG1</accession>
<comment type="caution">
    <text evidence="1">The sequence shown here is derived from an EMBL/GenBank/DDBJ whole genome shotgun (WGS) entry which is preliminary data.</text>
</comment>
<organism evidence="1 2">
    <name type="scientific">Catharanthus roseus</name>
    <name type="common">Madagascar periwinkle</name>
    <name type="synonym">Vinca rosea</name>
    <dbReference type="NCBI Taxonomy" id="4058"/>
    <lineage>
        <taxon>Eukaryota</taxon>
        <taxon>Viridiplantae</taxon>
        <taxon>Streptophyta</taxon>
        <taxon>Embryophyta</taxon>
        <taxon>Tracheophyta</taxon>
        <taxon>Spermatophyta</taxon>
        <taxon>Magnoliopsida</taxon>
        <taxon>eudicotyledons</taxon>
        <taxon>Gunneridae</taxon>
        <taxon>Pentapetalae</taxon>
        <taxon>asterids</taxon>
        <taxon>lamiids</taxon>
        <taxon>Gentianales</taxon>
        <taxon>Apocynaceae</taxon>
        <taxon>Rauvolfioideae</taxon>
        <taxon>Vinceae</taxon>
        <taxon>Catharanthinae</taxon>
        <taxon>Catharanthus</taxon>
    </lineage>
</organism>
<sequence length="223" mass="26125">MEIMNQKIQLVVEQKEWKGIRASRGPVISHFLFADNIVLFCEASVQQAKLMERLLSKFCSYSGQKISTAKSKLFVSPNTPRHIARSLRRKFRIPLSSNLVKYLGLPILHGIVRVKTFSFVVEKVQKRLCGWKSRVLSKAAKLLLIQTTTFTIPYYSMKIMKFPVMIIEELERINKRFFWEEELRKRRLHTVACYEVCQLKKLGGLRLRLGMARRIFFAWKDGI</sequence>
<dbReference type="EMBL" id="CM044706">
    <property type="protein sequence ID" value="KAI5657427.1"/>
    <property type="molecule type" value="Genomic_DNA"/>
</dbReference>
<proteinExistence type="predicted"/>
<evidence type="ECO:0000313" key="2">
    <source>
        <dbReference type="Proteomes" id="UP001060085"/>
    </source>
</evidence>
<reference evidence="2" key="1">
    <citation type="journal article" date="2023" name="Nat. Plants">
        <title>Single-cell RNA sequencing provides a high-resolution roadmap for understanding the multicellular compartmentation of specialized metabolism.</title>
        <authorList>
            <person name="Sun S."/>
            <person name="Shen X."/>
            <person name="Li Y."/>
            <person name="Li Y."/>
            <person name="Wang S."/>
            <person name="Li R."/>
            <person name="Zhang H."/>
            <person name="Shen G."/>
            <person name="Guo B."/>
            <person name="Wei J."/>
            <person name="Xu J."/>
            <person name="St-Pierre B."/>
            <person name="Chen S."/>
            <person name="Sun C."/>
        </authorList>
    </citation>
    <scope>NUCLEOTIDE SEQUENCE [LARGE SCALE GENOMIC DNA]</scope>
</reference>
<evidence type="ECO:0000313" key="1">
    <source>
        <dbReference type="EMBL" id="KAI5657427.1"/>
    </source>
</evidence>
<protein>
    <submittedName>
        <fullName evidence="1">Uncharacterized protein</fullName>
    </submittedName>
</protein>
<keyword evidence="2" id="KW-1185">Reference proteome</keyword>
<name>A0ACC0AAG1_CATRO</name>